<gene>
    <name evidence="3" type="ORF">J2S90_001742</name>
    <name evidence="4" type="ORF">J2S93_002211</name>
</gene>
<reference evidence="3 5" key="1">
    <citation type="submission" date="2023-07" db="EMBL/GenBank/DDBJ databases">
        <title>Sorghum-associated microbial communities from plants grown in Nebraska, USA.</title>
        <authorList>
            <person name="Schachtman D."/>
        </authorList>
    </citation>
    <scope>NUCLEOTIDE SEQUENCE</scope>
    <source>
        <strain evidence="3">DS1006</strain>
        <strain evidence="4 5">DS1016</strain>
    </source>
</reference>
<dbReference type="EMBL" id="JAUSRG010000003">
    <property type="protein sequence ID" value="MDP9904787.1"/>
    <property type="molecule type" value="Genomic_DNA"/>
</dbReference>
<protein>
    <submittedName>
        <fullName evidence="3">DNA invertase Pin-like site-specific DNA recombinase</fullName>
    </submittedName>
</protein>
<dbReference type="InterPro" id="IPR036162">
    <property type="entry name" value="Resolvase-like_N_sf"/>
</dbReference>
<dbReference type="RefSeq" id="WP_306960699.1">
    <property type="nucleotide sequence ID" value="NZ_JAUSRG010000003.1"/>
</dbReference>
<dbReference type="Pfam" id="PF00239">
    <property type="entry name" value="Resolvase"/>
    <property type="match status" value="1"/>
</dbReference>
<evidence type="ECO:0000313" key="4">
    <source>
        <dbReference type="EMBL" id="MDQ0180784.1"/>
    </source>
</evidence>
<evidence type="ECO:0000313" key="3">
    <source>
        <dbReference type="EMBL" id="MDP9904787.1"/>
    </source>
</evidence>
<dbReference type="AlphaFoldDB" id="A0AAW8DGJ5"/>
<dbReference type="InterPro" id="IPR050639">
    <property type="entry name" value="SSR_resolvase"/>
</dbReference>
<dbReference type="Gene3D" id="3.40.50.1390">
    <property type="entry name" value="Resolvase, N-terminal catalytic domain"/>
    <property type="match status" value="1"/>
</dbReference>
<evidence type="ECO:0000313" key="5">
    <source>
        <dbReference type="Proteomes" id="UP001230951"/>
    </source>
</evidence>
<feature type="domain" description="Resolvase/invertase-type recombinase catalytic" evidence="1">
    <location>
        <begin position="4"/>
        <end position="148"/>
    </location>
</feature>
<dbReference type="Pfam" id="PF07508">
    <property type="entry name" value="Recombinase"/>
    <property type="match status" value="1"/>
</dbReference>
<dbReference type="GO" id="GO:0000150">
    <property type="term" value="F:DNA strand exchange activity"/>
    <property type="evidence" value="ECO:0007669"/>
    <property type="project" value="InterPro"/>
</dbReference>
<evidence type="ECO:0000259" key="2">
    <source>
        <dbReference type="PROSITE" id="PS51737"/>
    </source>
</evidence>
<dbReference type="PANTHER" id="PTHR30461:SF23">
    <property type="entry name" value="DNA RECOMBINASE-RELATED"/>
    <property type="match status" value="1"/>
</dbReference>
<dbReference type="SUPFAM" id="SSF53041">
    <property type="entry name" value="Resolvase-like"/>
    <property type="match status" value="1"/>
</dbReference>
<feature type="domain" description="Recombinase" evidence="2">
    <location>
        <begin position="157"/>
        <end position="261"/>
    </location>
</feature>
<dbReference type="InterPro" id="IPR006119">
    <property type="entry name" value="Resolv_N"/>
</dbReference>
<keyword evidence="5" id="KW-1185">Reference proteome</keyword>
<dbReference type="GO" id="GO:0003677">
    <property type="term" value="F:DNA binding"/>
    <property type="evidence" value="ECO:0007669"/>
    <property type="project" value="InterPro"/>
</dbReference>
<dbReference type="PANTHER" id="PTHR30461">
    <property type="entry name" value="DNA-INVERTASE FROM LAMBDOID PROPHAGE"/>
    <property type="match status" value="1"/>
</dbReference>
<dbReference type="Gene3D" id="3.90.1750.20">
    <property type="entry name" value="Putative Large Serine Recombinase, Chain B, Domain 2"/>
    <property type="match status" value="1"/>
</dbReference>
<organism evidence="3 6">
    <name type="scientific">Arthrobacter bambusae</name>
    <dbReference type="NCBI Taxonomy" id="1338426"/>
    <lineage>
        <taxon>Bacteria</taxon>
        <taxon>Bacillati</taxon>
        <taxon>Actinomycetota</taxon>
        <taxon>Actinomycetes</taxon>
        <taxon>Micrococcales</taxon>
        <taxon>Micrococcaceae</taxon>
        <taxon>Arthrobacter</taxon>
    </lineage>
</organism>
<sequence length="454" mass="50538">MSKRVAAYLRISLDQDGEKFGVETQRQRIAAEAAHRGWTIAREFVDNSVSASKARGKGTAWHDMIESVGKGEFDVIVAVDLDRLLRQTKDLVTLIDAGAKVLTLDGEIDLSTPDGELRATMLTAFARFEVRHKAERRKRANAHRRREGTPTKVALKILGFTRDGLATVEDEAEAVKGVYTSFLAGVSLKQLARDLTQLGYLTSKGRPFNAHSVRIMLKNPRYMGQILHHETGELFPGRFPAIVSKDMWDEVQMKLADPSRRKSKGNEPTALLSSIAYCGKCLERSIKVGRADWIFYRCNSGHVSRSLTLVDAMVNTAVITRLSMPDAISLFTPKRNESVDREALSTERLTSVSRLRGLAALYTEGVLDQDSVREQSALLNARINEIDGLLDATPPPEWITKVINAADVHAAWCDLDLSRRRTVVDALMTVTIMPTERRGRGAFNPESVRIEPKK</sequence>
<evidence type="ECO:0000313" key="6">
    <source>
        <dbReference type="Proteomes" id="UP001242995"/>
    </source>
</evidence>
<dbReference type="PROSITE" id="PS51736">
    <property type="entry name" value="RECOMBINASES_3"/>
    <property type="match status" value="1"/>
</dbReference>
<accession>A0AAW8DGJ5</accession>
<dbReference type="Proteomes" id="UP001230951">
    <property type="component" value="Unassembled WGS sequence"/>
</dbReference>
<proteinExistence type="predicted"/>
<dbReference type="PROSITE" id="PS51737">
    <property type="entry name" value="RECOMBINASE_DNA_BIND"/>
    <property type="match status" value="1"/>
</dbReference>
<comment type="caution">
    <text evidence="3">The sequence shown here is derived from an EMBL/GenBank/DDBJ whole genome shotgun (WGS) entry which is preliminary data.</text>
</comment>
<evidence type="ECO:0000259" key="1">
    <source>
        <dbReference type="PROSITE" id="PS51736"/>
    </source>
</evidence>
<dbReference type="Proteomes" id="UP001242995">
    <property type="component" value="Unassembled WGS sequence"/>
</dbReference>
<dbReference type="InterPro" id="IPR038109">
    <property type="entry name" value="DNA_bind_recomb_sf"/>
</dbReference>
<dbReference type="SMART" id="SM00857">
    <property type="entry name" value="Resolvase"/>
    <property type="match status" value="1"/>
</dbReference>
<dbReference type="InterPro" id="IPR011109">
    <property type="entry name" value="DNA_bind_recombinase_dom"/>
</dbReference>
<dbReference type="EMBL" id="JAUSTF010000004">
    <property type="protein sequence ID" value="MDQ0180784.1"/>
    <property type="molecule type" value="Genomic_DNA"/>
</dbReference>
<dbReference type="CDD" id="cd00338">
    <property type="entry name" value="Ser_Recombinase"/>
    <property type="match status" value="1"/>
</dbReference>
<name>A0AAW8DGJ5_9MICC</name>